<feature type="compositionally biased region" description="Low complexity" evidence="1">
    <location>
        <begin position="210"/>
        <end position="221"/>
    </location>
</feature>
<dbReference type="EMBL" id="JASNWA010000010">
    <property type="protein sequence ID" value="KAK3168020.1"/>
    <property type="molecule type" value="Genomic_DNA"/>
</dbReference>
<feature type="compositionally biased region" description="Basic and acidic residues" evidence="1">
    <location>
        <begin position="534"/>
        <end position="549"/>
    </location>
</feature>
<feature type="compositionally biased region" description="Basic and acidic residues" evidence="1">
    <location>
        <begin position="936"/>
        <end position="949"/>
    </location>
</feature>
<gene>
    <name evidence="2" type="ORF">OEA41_004466</name>
</gene>
<protein>
    <recommendedName>
        <fullName evidence="4">Eisosome protein 1</fullName>
    </recommendedName>
</protein>
<dbReference type="Pfam" id="PF12757">
    <property type="entry name" value="Eisosome1"/>
    <property type="match status" value="1"/>
</dbReference>
<reference evidence="2" key="1">
    <citation type="submission" date="2022-11" db="EMBL/GenBank/DDBJ databases">
        <title>Chromosomal genome sequence assembly and mating type (MAT) locus characterization of the leprose asexual lichenized fungus Lepraria neglecta (Nyl.) Erichsen.</title>
        <authorList>
            <person name="Allen J.L."/>
            <person name="Pfeffer B."/>
        </authorList>
    </citation>
    <scope>NUCLEOTIDE SEQUENCE</scope>
    <source>
        <strain evidence="2">Allen 5258</strain>
    </source>
</reference>
<feature type="compositionally biased region" description="Polar residues" evidence="1">
    <location>
        <begin position="806"/>
        <end position="817"/>
    </location>
</feature>
<feature type="region of interest" description="Disordered" evidence="1">
    <location>
        <begin position="806"/>
        <end position="1037"/>
    </location>
</feature>
<feature type="compositionally biased region" description="Low complexity" evidence="1">
    <location>
        <begin position="924"/>
        <end position="933"/>
    </location>
</feature>
<keyword evidence="3" id="KW-1185">Reference proteome</keyword>
<feature type="region of interest" description="Disordered" evidence="1">
    <location>
        <begin position="534"/>
        <end position="594"/>
    </location>
</feature>
<name>A0AAD9YXW3_9LECA</name>
<feature type="compositionally biased region" description="Low complexity" evidence="1">
    <location>
        <begin position="670"/>
        <end position="687"/>
    </location>
</feature>
<feature type="region of interest" description="Disordered" evidence="1">
    <location>
        <begin position="20"/>
        <end position="44"/>
    </location>
</feature>
<evidence type="ECO:0008006" key="4">
    <source>
        <dbReference type="Google" id="ProtNLM"/>
    </source>
</evidence>
<feature type="compositionally biased region" description="Basic and acidic residues" evidence="1">
    <location>
        <begin position="556"/>
        <end position="594"/>
    </location>
</feature>
<sequence>MASTKSQKLEDQAATAALYVTRGKDNKSVTKPSKSSKYPLDEDNKLSSAAAATSLTHAEPQDLPAFPVIGVTNSEASAGAAATLANQNKKTFEYWKPGDIPAANKAAMLAKDYKAAPLWHPELSATGSKAALLATKEGGDVKIWRPGPTDAGNSAAGQAMRMKGLSPQLDYGHTEDGEKRAMMAATQSMASSRKRAGSTPVEPPSLYPDSKNSAANALKAATSVSRGSPRAAPATSTGPRINAGKIHNAAVTNLSREMYTSHPPVAPEIEEKNKQATLRASAVAMAQQMYNVQQRAIEAAAFDQSAADSRYGAAHAHNRPTSALSDESHQVPQYANLQEAAQKLASERLAKLHDEHTAYRTYYGTQQTPQAHKLSIRGRTRRRASSDGQAGEDDEERSRQIRNEMSLFTAKIDQVDNKKRQKDRDSLMAAAQRNVTARIQGMDEKVFNETGKVSPAMMAEWEAKARAKADADSSARMVNHGKVNIGGGRYMDQTDIDAIALTKVQPTLDEVTLAAERQRARDEELRQQQLERERLAAEKDQDQRERDAQTKAAWKRFKEDEKREARARKEEEKARKVEEKRLRDEEKRKSRDARVAAKVPVQEEVVAETIVTEPVIEPEPPALDPVPHVEPNIAAEEPRLQPLPGDEERIAPTFIPMSEREELTMSQANLPTAATEEPELEPAVTAESVTASGAHLSGDAATIAQRVFNTPVENEAISGSGWEPPAIKAQEAANATETVEEAPIVKAEIAPVPATETTAVTEVTPAPVTAQAPVTTQAPVIAEPSSTIKHDTPVAARVAPLAPQATMETTVTGGTSPKSKEPKGVSSWLKTKFRRSSKPAKPETTAPGTETKEKAFVGGANLTAPETTKTSSEQGESSMREVAMAGKDTPIAPTISTEVPVVSPAEDEIYDPSPRATGAVQRESSSPSISSLSSDEDTRGRSAVPRDNRQQLTQEEFVRQEAAKQHTGNVDPALGGSALDPALKGHGKAESTSAGGDQEFEEARDTFDSEKLSPPAVVGGERKSDSPARDSKFLEDL</sequence>
<dbReference type="Proteomes" id="UP001276659">
    <property type="component" value="Unassembled WGS sequence"/>
</dbReference>
<feature type="region of interest" description="Disordered" evidence="1">
    <location>
        <begin position="184"/>
        <end position="245"/>
    </location>
</feature>
<evidence type="ECO:0000313" key="2">
    <source>
        <dbReference type="EMBL" id="KAK3168020.1"/>
    </source>
</evidence>
<feature type="region of interest" description="Disordered" evidence="1">
    <location>
        <begin position="664"/>
        <end position="689"/>
    </location>
</feature>
<evidence type="ECO:0000313" key="3">
    <source>
        <dbReference type="Proteomes" id="UP001276659"/>
    </source>
</evidence>
<dbReference type="GO" id="GO:0070941">
    <property type="term" value="P:eisosome assembly"/>
    <property type="evidence" value="ECO:0007669"/>
    <property type="project" value="TreeGrafter"/>
</dbReference>
<comment type="caution">
    <text evidence="2">The sequence shown here is derived from an EMBL/GenBank/DDBJ whole genome shotgun (WGS) entry which is preliminary data.</text>
</comment>
<feature type="compositionally biased region" description="Basic residues" evidence="1">
    <location>
        <begin position="374"/>
        <end position="383"/>
    </location>
</feature>
<feature type="compositionally biased region" description="Basic and acidic residues" evidence="1">
    <location>
        <begin position="1020"/>
        <end position="1037"/>
    </location>
</feature>
<feature type="region of interest" description="Disordered" evidence="1">
    <location>
        <begin position="361"/>
        <end position="399"/>
    </location>
</feature>
<feature type="compositionally biased region" description="Polar residues" evidence="1">
    <location>
        <begin position="864"/>
        <end position="877"/>
    </location>
</feature>
<feature type="compositionally biased region" description="Basic and acidic residues" evidence="1">
    <location>
        <begin position="1001"/>
        <end position="1011"/>
    </location>
</feature>
<accession>A0AAD9YXW3</accession>
<evidence type="ECO:0000256" key="1">
    <source>
        <dbReference type="SAM" id="MobiDB-lite"/>
    </source>
</evidence>
<dbReference type="InterPro" id="IPR024527">
    <property type="entry name" value="Eisosome1"/>
</dbReference>
<proteinExistence type="predicted"/>
<organism evidence="2 3">
    <name type="scientific">Lepraria neglecta</name>
    <dbReference type="NCBI Taxonomy" id="209136"/>
    <lineage>
        <taxon>Eukaryota</taxon>
        <taxon>Fungi</taxon>
        <taxon>Dikarya</taxon>
        <taxon>Ascomycota</taxon>
        <taxon>Pezizomycotina</taxon>
        <taxon>Lecanoromycetes</taxon>
        <taxon>OSLEUM clade</taxon>
        <taxon>Lecanoromycetidae</taxon>
        <taxon>Lecanorales</taxon>
        <taxon>Lecanorineae</taxon>
        <taxon>Stereocaulaceae</taxon>
        <taxon>Lepraria</taxon>
    </lineage>
</organism>
<dbReference type="PANTHER" id="PTHR28298">
    <property type="entry name" value="EISOSOME PROTEIN 1"/>
    <property type="match status" value="1"/>
</dbReference>
<dbReference type="AlphaFoldDB" id="A0AAD9YXW3"/>
<dbReference type="PANTHER" id="PTHR28298:SF1">
    <property type="entry name" value="EISOSOME PROTEIN 1"/>
    <property type="match status" value="1"/>
</dbReference>